<protein>
    <submittedName>
        <fullName evidence="2">Uncharacterized protein</fullName>
    </submittedName>
</protein>
<evidence type="ECO:0000313" key="4">
    <source>
        <dbReference type="Proteomes" id="UP001500220"/>
    </source>
</evidence>
<reference evidence="1" key="1">
    <citation type="journal article" date="2014" name="Int. J. Syst. Evol. Microbiol.">
        <title>Complete genome of a new Firmicutes species belonging to the dominant human colonic microbiota ('Ruminococcus bicirculans') reveals two chromosomes and a selective capacity to utilize plant glucans.</title>
        <authorList>
            <consortium name="NISC Comparative Sequencing Program"/>
            <person name="Wegmann U."/>
            <person name="Louis P."/>
            <person name="Goesmann A."/>
            <person name="Henrissat B."/>
            <person name="Duncan S.H."/>
            <person name="Flint H.J."/>
        </authorList>
    </citation>
    <scope>NUCLEOTIDE SEQUENCE</scope>
    <source>
        <strain evidence="1">JCM 10664</strain>
    </source>
</reference>
<evidence type="ECO:0000313" key="3">
    <source>
        <dbReference type="Proteomes" id="UP000597989"/>
    </source>
</evidence>
<dbReference type="RefSeq" id="WP_188988287.1">
    <property type="nucleotide sequence ID" value="NZ_BAAAHC010000013.1"/>
</dbReference>
<keyword evidence="4" id="KW-1185">Reference proteome</keyword>
<organism evidence="2 3">
    <name type="scientific">Saccharopolyspora thermophila</name>
    <dbReference type="NCBI Taxonomy" id="89367"/>
    <lineage>
        <taxon>Bacteria</taxon>
        <taxon>Bacillati</taxon>
        <taxon>Actinomycetota</taxon>
        <taxon>Actinomycetes</taxon>
        <taxon>Pseudonocardiales</taxon>
        <taxon>Pseudonocardiaceae</taxon>
        <taxon>Saccharopolyspora</taxon>
    </lineage>
</organism>
<sequence length="86" mass="9063">MEDLYTVPQGVRLDSDGVRSALAAVGIDSFSYVANGAQNHVFLHRACGARLSVVASDTSKRLSEVVGDSTLWLTVRRVAAEAGSSP</sequence>
<reference evidence="1" key="5">
    <citation type="submission" date="2023-12" db="EMBL/GenBank/DDBJ databases">
        <authorList>
            <person name="Sun Q."/>
            <person name="Inoue M."/>
        </authorList>
    </citation>
    <scope>NUCLEOTIDE SEQUENCE</scope>
    <source>
        <strain evidence="1">JCM 10664</strain>
    </source>
</reference>
<gene>
    <name evidence="1" type="ORF">GCM10009545_33620</name>
    <name evidence="2" type="ORF">GCM10011581_31320</name>
</gene>
<accession>A0A917JY87</accession>
<dbReference type="Proteomes" id="UP001500220">
    <property type="component" value="Unassembled WGS sequence"/>
</dbReference>
<dbReference type="AlphaFoldDB" id="A0A917JY87"/>
<proteinExistence type="predicted"/>
<reference evidence="2" key="4">
    <citation type="submission" date="2020-09" db="EMBL/GenBank/DDBJ databases">
        <authorList>
            <person name="Sun Q."/>
            <person name="Zhou Y."/>
        </authorList>
    </citation>
    <scope>NUCLEOTIDE SEQUENCE</scope>
    <source>
        <strain evidence="2">CGMCC 4.7206</strain>
    </source>
</reference>
<reference evidence="4" key="3">
    <citation type="journal article" date="2019" name="Int. J. Syst. Evol. Microbiol.">
        <title>The Global Catalogue of Microorganisms (GCM) 10K type strain sequencing project: providing services to taxonomists for standard genome sequencing and annotation.</title>
        <authorList>
            <consortium name="The Broad Institute Genomics Platform"/>
            <consortium name="The Broad Institute Genome Sequencing Center for Infectious Disease"/>
            <person name="Wu L."/>
            <person name="Ma J."/>
        </authorList>
    </citation>
    <scope>NUCLEOTIDE SEQUENCE [LARGE SCALE GENOMIC DNA]</scope>
    <source>
        <strain evidence="4">JCM 10664</strain>
    </source>
</reference>
<evidence type="ECO:0000313" key="1">
    <source>
        <dbReference type="EMBL" id="GAA0528540.1"/>
    </source>
</evidence>
<name>A0A917JY87_9PSEU</name>
<evidence type="ECO:0000313" key="2">
    <source>
        <dbReference type="EMBL" id="GGI91917.1"/>
    </source>
</evidence>
<dbReference type="Proteomes" id="UP000597989">
    <property type="component" value="Unassembled WGS sequence"/>
</dbReference>
<comment type="caution">
    <text evidence="2">The sequence shown here is derived from an EMBL/GenBank/DDBJ whole genome shotgun (WGS) entry which is preliminary data.</text>
</comment>
<dbReference type="EMBL" id="BMMT01000010">
    <property type="protein sequence ID" value="GGI91917.1"/>
    <property type="molecule type" value="Genomic_DNA"/>
</dbReference>
<reference evidence="2 3" key="2">
    <citation type="journal article" date="2014" name="Int. J. Syst. Evol. Microbiol.">
        <title>Complete genome sequence of Corynebacterium casei LMG S-19264T (=DSM 44701T), isolated from a smear-ripened cheese.</title>
        <authorList>
            <consortium name="US DOE Joint Genome Institute (JGI-PGF)"/>
            <person name="Walter F."/>
            <person name="Albersmeier A."/>
            <person name="Kalinowski J."/>
            <person name="Ruckert C."/>
        </authorList>
    </citation>
    <scope>NUCLEOTIDE SEQUENCE [LARGE SCALE GENOMIC DNA]</scope>
    <source>
        <strain evidence="2 3">CGMCC 4.7206</strain>
    </source>
</reference>
<dbReference type="EMBL" id="BAAAHC010000013">
    <property type="protein sequence ID" value="GAA0528540.1"/>
    <property type="molecule type" value="Genomic_DNA"/>
</dbReference>